<gene>
    <name evidence="1" type="ORF">DSL64_20080</name>
</gene>
<proteinExistence type="predicted"/>
<name>A0A3D8YA75_9BACT</name>
<reference evidence="1 2" key="1">
    <citation type="submission" date="2018-07" db="EMBL/GenBank/DDBJ databases">
        <title>Dyadobacter roseus sp. nov., isolated from rose rhizosphere soil.</title>
        <authorList>
            <person name="Chen L."/>
        </authorList>
    </citation>
    <scope>NUCLEOTIDE SEQUENCE [LARGE SCALE GENOMIC DNA]</scope>
    <source>
        <strain evidence="1 2">RS19</strain>
    </source>
</reference>
<keyword evidence="2" id="KW-1185">Reference proteome</keyword>
<accession>A0A3D8YA75</accession>
<sequence>MIYLSKNIQNKIDIIIIKFVTENFYTDTSTDCIKCCSTKKFDERKNCDKAGIPKNNQIVLFLKPDLIYVFIKK</sequence>
<dbReference type="EMBL" id="QNUL01000019">
    <property type="protein sequence ID" value="REA58665.1"/>
    <property type="molecule type" value="Genomic_DNA"/>
</dbReference>
<comment type="caution">
    <text evidence="1">The sequence shown here is derived from an EMBL/GenBank/DDBJ whole genome shotgun (WGS) entry which is preliminary data.</text>
</comment>
<organism evidence="1 2">
    <name type="scientific">Dyadobacter luteus</name>
    <dbReference type="NCBI Taxonomy" id="2259619"/>
    <lineage>
        <taxon>Bacteria</taxon>
        <taxon>Pseudomonadati</taxon>
        <taxon>Bacteroidota</taxon>
        <taxon>Cytophagia</taxon>
        <taxon>Cytophagales</taxon>
        <taxon>Spirosomataceae</taxon>
        <taxon>Dyadobacter</taxon>
    </lineage>
</organism>
<dbReference type="AlphaFoldDB" id="A0A3D8YA75"/>
<evidence type="ECO:0000313" key="2">
    <source>
        <dbReference type="Proteomes" id="UP000256373"/>
    </source>
</evidence>
<dbReference type="Proteomes" id="UP000256373">
    <property type="component" value="Unassembled WGS sequence"/>
</dbReference>
<evidence type="ECO:0000313" key="1">
    <source>
        <dbReference type="EMBL" id="REA58665.1"/>
    </source>
</evidence>
<protein>
    <submittedName>
        <fullName evidence="1">Uncharacterized protein</fullName>
    </submittedName>
</protein>